<dbReference type="SUPFAM" id="SSF48652">
    <property type="entry name" value="Tetraspanin"/>
    <property type="match status" value="1"/>
</dbReference>
<dbReference type="GO" id="GO:0016020">
    <property type="term" value="C:membrane"/>
    <property type="evidence" value="ECO:0007669"/>
    <property type="project" value="UniProtKB-SubCell"/>
</dbReference>
<evidence type="ECO:0000256" key="4">
    <source>
        <dbReference type="ARBA" id="ARBA00023136"/>
    </source>
</evidence>
<keyword evidence="7" id="KW-1185">Reference proteome</keyword>
<keyword evidence="3 5" id="KW-1133">Transmembrane helix</keyword>
<reference evidence="6 7" key="1">
    <citation type="submission" date="2024-05" db="EMBL/GenBank/DDBJ databases">
        <authorList>
            <person name="Wallberg A."/>
        </authorList>
    </citation>
    <scope>NUCLEOTIDE SEQUENCE [LARGE SCALE GENOMIC DNA]</scope>
</reference>
<evidence type="ECO:0000256" key="5">
    <source>
        <dbReference type="SAM" id="Phobius"/>
    </source>
</evidence>
<dbReference type="EMBL" id="CAXKWB010030365">
    <property type="protein sequence ID" value="CAL4137402.1"/>
    <property type="molecule type" value="Genomic_DNA"/>
</dbReference>
<dbReference type="Pfam" id="PF00335">
    <property type="entry name" value="Tetraspanin"/>
    <property type="match status" value="1"/>
</dbReference>
<gene>
    <name evidence="6" type="ORF">MNOR_LOCUS28078</name>
</gene>
<evidence type="ECO:0000256" key="1">
    <source>
        <dbReference type="ARBA" id="ARBA00004141"/>
    </source>
</evidence>
<evidence type="ECO:0000256" key="3">
    <source>
        <dbReference type="ARBA" id="ARBA00022989"/>
    </source>
</evidence>
<sequence length="101" mass="11228">MARAYTKRIAMVLCVVLCILNISLVIVVVTLPEDNIEDSIESAMGRYGLGDYTLDTSLDAAQQELNCCGVLNYTDWTNFNFLSSQVLHDLILYLACAKNMT</sequence>
<dbReference type="InterPro" id="IPR018499">
    <property type="entry name" value="Tetraspanin/Peripherin"/>
</dbReference>
<organism evidence="6 7">
    <name type="scientific">Meganyctiphanes norvegica</name>
    <name type="common">Northern krill</name>
    <name type="synonym">Thysanopoda norvegica</name>
    <dbReference type="NCBI Taxonomy" id="48144"/>
    <lineage>
        <taxon>Eukaryota</taxon>
        <taxon>Metazoa</taxon>
        <taxon>Ecdysozoa</taxon>
        <taxon>Arthropoda</taxon>
        <taxon>Crustacea</taxon>
        <taxon>Multicrustacea</taxon>
        <taxon>Malacostraca</taxon>
        <taxon>Eumalacostraca</taxon>
        <taxon>Eucarida</taxon>
        <taxon>Euphausiacea</taxon>
        <taxon>Euphausiidae</taxon>
        <taxon>Meganyctiphanes</taxon>
    </lineage>
</organism>
<feature type="transmembrane region" description="Helical" evidence="5">
    <location>
        <begin position="9"/>
        <end position="31"/>
    </location>
</feature>
<keyword evidence="2 5" id="KW-0812">Transmembrane</keyword>
<evidence type="ECO:0000256" key="2">
    <source>
        <dbReference type="ARBA" id="ARBA00022692"/>
    </source>
</evidence>
<dbReference type="Gene3D" id="1.10.1450.10">
    <property type="entry name" value="Tetraspanin"/>
    <property type="match status" value="1"/>
</dbReference>
<comment type="subcellular location">
    <subcellularLocation>
        <location evidence="1">Membrane</location>
        <topology evidence="1">Multi-pass membrane protein</topology>
    </subcellularLocation>
</comment>
<protein>
    <submittedName>
        <fullName evidence="6">Uncharacterized protein</fullName>
    </submittedName>
</protein>
<dbReference type="Proteomes" id="UP001497623">
    <property type="component" value="Unassembled WGS sequence"/>
</dbReference>
<dbReference type="AlphaFoldDB" id="A0AAV2RUH7"/>
<name>A0AAV2RUH7_MEGNR</name>
<proteinExistence type="predicted"/>
<keyword evidence="4 5" id="KW-0472">Membrane</keyword>
<evidence type="ECO:0000313" key="7">
    <source>
        <dbReference type="Proteomes" id="UP001497623"/>
    </source>
</evidence>
<comment type="caution">
    <text evidence="6">The sequence shown here is derived from an EMBL/GenBank/DDBJ whole genome shotgun (WGS) entry which is preliminary data.</text>
</comment>
<dbReference type="InterPro" id="IPR008952">
    <property type="entry name" value="Tetraspanin_EC2_sf"/>
</dbReference>
<evidence type="ECO:0000313" key="6">
    <source>
        <dbReference type="EMBL" id="CAL4137402.1"/>
    </source>
</evidence>
<accession>A0AAV2RUH7</accession>